<evidence type="ECO:0000256" key="20">
    <source>
        <dbReference type="SAM" id="SignalP"/>
    </source>
</evidence>
<feature type="chain" id="PRO_5034914833" description="Interleukin-1 receptor-like 2" evidence="20">
    <location>
        <begin position="20"/>
        <end position="575"/>
    </location>
</feature>
<evidence type="ECO:0000259" key="22">
    <source>
        <dbReference type="PROSITE" id="PS50835"/>
    </source>
</evidence>
<dbReference type="InterPro" id="IPR000157">
    <property type="entry name" value="TIR_dom"/>
</dbReference>
<evidence type="ECO:0000256" key="3">
    <source>
        <dbReference type="ARBA" id="ARBA00022692"/>
    </source>
</evidence>
<keyword evidence="3 19" id="KW-0812">Transmembrane</keyword>
<evidence type="ECO:0000256" key="4">
    <source>
        <dbReference type="ARBA" id="ARBA00022729"/>
    </source>
</evidence>
<dbReference type="PRINTS" id="PR01537">
    <property type="entry name" value="INTRLKN1R1F"/>
</dbReference>
<evidence type="ECO:0000256" key="1">
    <source>
        <dbReference type="ARBA" id="ARBA00004479"/>
    </source>
</evidence>
<evidence type="ECO:0000256" key="16">
    <source>
        <dbReference type="ARBA" id="ARBA00069797"/>
    </source>
</evidence>
<feature type="domain" description="Ig-like" evidence="22">
    <location>
        <begin position="14"/>
        <end position="112"/>
    </location>
</feature>
<evidence type="ECO:0000256" key="2">
    <source>
        <dbReference type="ARBA" id="ARBA00009752"/>
    </source>
</evidence>
<evidence type="ECO:0000313" key="23">
    <source>
        <dbReference type="Ensembl" id="ENSSSCP00030044717.1"/>
    </source>
</evidence>
<keyword evidence="13" id="KW-0395">Inflammatory response</keyword>
<keyword evidence="12" id="KW-0325">Glycoprotein</keyword>
<feature type="signal peptide" evidence="20">
    <location>
        <begin position="1"/>
        <end position="19"/>
    </location>
</feature>
<dbReference type="PANTHER" id="PTHR11890:SF9">
    <property type="entry name" value="INTERLEUKIN-1 RECEPTOR-LIKE 2"/>
    <property type="match status" value="1"/>
</dbReference>
<dbReference type="InterPro" id="IPR035897">
    <property type="entry name" value="Toll_tir_struct_dom_sf"/>
</dbReference>
<feature type="domain" description="TIR" evidence="21">
    <location>
        <begin position="382"/>
        <end position="537"/>
    </location>
</feature>
<feature type="domain" description="Ig-like" evidence="22">
    <location>
        <begin position="127"/>
        <end position="214"/>
    </location>
</feature>
<evidence type="ECO:0000313" key="24">
    <source>
        <dbReference type="Proteomes" id="UP000694570"/>
    </source>
</evidence>
<keyword evidence="9 19" id="KW-0472">Membrane</keyword>
<evidence type="ECO:0000256" key="11">
    <source>
        <dbReference type="ARBA" id="ARBA00023170"/>
    </source>
</evidence>
<keyword evidence="6" id="KW-0378">Hydrolase</keyword>
<dbReference type="FunFam" id="2.60.40.10:FF:001302">
    <property type="entry name" value="Interleukin 1 receptor like 2"/>
    <property type="match status" value="1"/>
</dbReference>
<comment type="subcellular location">
    <subcellularLocation>
        <location evidence="1">Membrane</location>
        <topology evidence="1">Single-pass type I membrane protein</topology>
    </subcellularLocation>
</comment>
<evidence type="ECO:0000256" key="10">
    <source>
        <dbReference type="ARBA" id="ARBA00023157"/>
    </source>
</evidence>
<evidence type="ECO:0000259" key="21">
    <source>
        <dbReference type="PROSITE" id="PS50104"/>
    </source>
</evidence>
<keyword evidence="7 19" id="KW-1133">Transmembrane helix</keyword>
<dbReference type="PANTHER" id="PTHR11890">
    <property type="entry name" value="INTERLEUKIN-1 RECEPTOR FAMILY MEMBER"/>
    <property type="match status" value="1"/>
</dbReference>
<dbReference type="FunFam" id="2.60.40.10:FF:000188">
    <property type="entry name" value="Interleukin-1 receptor accessory protein-like 1"/>
    <property type="match status" value="1"/>
</dbReference>
<dbReference type="SMART" id="SM00255">
    <property type="entry name" value="TIR"/>
    <property type="match status" value="1"/>
</dbReference>
<dbReference type="Gene3D" id="2.60.40.10">
    <property type="entry name" value="Immunoglobulins"/>
    <property type="match status" value="3"/>
</dbReference>
<dbReference type="InterPro" id="IPR003599">
    <property type="entry name" value="Ig_sub"/>
</dbReference>
<dbReference type="GO" id="GO:0016020">
    <property type="term" value="C:membrane"/>
    <property type="evidence" value="ECO:0007669"/>
    <property type="project" value="UniProtKB-SubCell"/>
</dbReference>
<evidence type="ECO:0000256" key="6">
    <source>
        <dbReference type="ARBA" id="ARBA00022801"/>
    </source>
</evidence>
<evidence type="ECO:0000256" key="9">
    <source>
        <dbReference type="ARBA" id="ARBA00023136"/>
    </source>
</evidence>
<organism evidence="23 24">
    <name type="scientific">Sus scrofa</name>
    <name type="common">Pig</name>
    <dbReference type="NCBI Taxonomy" id="9823"/>
    <lineage>
        <taxon>Eukaryota</taxon>
        <taxon>Metazoa</taxon>
        <taxon>Chordata</taxon>
        <taxon>Craniata</taxon>
        <taxon>Vertebrata</taxon>
        <taxon>Euteleostomi</taxon>
        <taxon>Mammalia</taxon>
        <taxon>Eutheria</taxon>
        <taxon>Laurasiatheria</taxon>
        <taxon>Artiodactyla</taxon>
        <taxon>Suina</taxon>
        <taxon>Suidae</taxon>
        <taxon>Sus</taxon>
    </lineage>
</organism>
<dbReference type="SUPFAM" id="SSF52200">
    <property type="entry name" value="Toll/Interleukin receptor TIR domain"/>
    <property type="match status" value="1"/>
</dbReference>
<dbReference type="InterPro" id="IPR013783">
    <property type="entry name" value="Ig-like_fold"/>
</dbReference>
<dbReference type="AlphaFoldDB" id="A0A8D0Y4P5"/>
<protein>
    <recommendedName>
        <fullName evidence="16">Interleukin-1 receptor-like 2</fullName>
    </recommendedName>
    <alternativeName>
        <fullName evidence="17">IL-36 receptor</fullName>
    </alternativeName>
    <alternativeName>
        <fullName evidence="18">Interleukin-1 receptor-related protein 2</fullName>
    </alternativeName>
</protein>
<reference evidence="23" key="1">
    <citation type="submission" date="2025-08" db="UniProtKB">
        <authorList>
            <consortium name="Ensembl"/>
        </authorList>
    </citation>
    <scope>IDENTIFICATION</scope>
</reference>
<dbReference type="Pfam" id="PF13895">
    <property type="entry name" value="Ig_2"/>
    <property type="match status" value="1"/>
</dbReference>
<accession>A0A8D0Y4P5</accession>
<dbReference type="PROSITE" id="PS50835">
    <property type="entry name" value="IG_LIKE"/>
    <property type="match status" value="2"/>
</dbReference>
<dbReference type="GO" id="GO:0004909">
    <property type="term" value="F:interleukin-1, type I, activating receptor activity"/>
    <property type="evidence" value="ECO:0007669"/>
    <property type="project" value="InterPro"/>
</dbReference>
<dbReference type="PROSITE" id="PS50104">
    <property type="entry name" value="TIR"/>
    <property type="match status" value="1"/>
</dbReference>
<dbReference type="InterPro" id="IPR004076">
    <property type="entry name" value="IL-1_rcpt_I-typ"/>
</dbReference>
<evidence type="ECO:0000256" key="5">
    <source>
        <dbReference type="ARBA" id="ARBA00022737"/>
    </source>
</evidence>
<dbReference type="PRINTS" id="PR01538">
    <property type="entry name" value="INTRLEUKN1R1"/>
</dbReference>
<proteinExistence type="inferred from homology"/>
<dbReference type="GO" id="GO:0016787">
    <property type="term" value="F:hydrolase activity"/>
    <property type="evidence" value="ECO:0007669"/>
    <property type="project" value="UniProtKB-KW"/>
</dbReference>
<keyword evidence="5" id="KW-0677">Repeat</keyword>
<evidence type="ECO:0000256" key="17">
    <source>
        <dbReference type="ARBA" id="ARBA00077806"/>
    </source>
</evidence>
<dbReference type="InterPro" id="IPR036179">
    <property type="entry name" value="Ig-like_dom_sf"/>
</dbReference>
<evidence type="ECO:0000256" key="18">
    <source>
        <dbReference type="ARBA" id="ARBA00078535"/>
    </source>
</evidence>
<evidence type="ECO:0000256" key="8">
    <source>
        <dbReference type="ARBA" id="ARBA00023027"/>
    </source>
</evidence>
<evidence type="ECO:0000256" key="15">
    <source>
        <dbReference type="ARBA" id="ARBA00064834"/>
    </source>
</evidence>
<keyword evidence="4 20" id="KW-0732">Signal</keyword>
<dbReference type="Pfam" id="PF01582">
    <property type="entry name" value="TIR"/>
    <property type="match status" value="1"/>
</dbReference>
<dbReference type="GO" id="GO:0006954">
    <property type="term" value="P:inflammatory response"/>
    <property type="evidence" value="ECO:0007669"/>
    <property type="project" value="UniProtKB-KW"/>
</dbReference>
<dbReference type="InterPro" id="IPR007110">
    <property type="entry name" value="Ig-like_dom"/>
</dbReference>
<evidence type="ECO:0000256" key="14">
    <source>
        <dbReference type="ARBA" id="ARBA00023319"/>
    </source>
</evidence>
<dbReference type="InterPro" id="IPR004074">
    <property type="entry name" value="IL-1_rcpt_I/II-typ"/>
</dbReference>
<keyword evidence="8" id="KW-0520">NAD</keyword>
<feature type="transmembrane region" description="Helical" evidence="19">
    <location>
        <begin position="337"/>
        <end position="360"/>
    </location>
</feature>
<dbReference type="SMART" id="SM00409">
    <property type="entry name" value="IG"/>
    <property type="match status" value="3"/>
</dbReference>
<sequence>MQSLLLFVVCIALPRFLRADVFENVSVNNETASVGQPTAFNCICYLPTSGKVVDVTWYKYPSKIPISKNIQSRIHQDQGWILFLPLKGEDSGIYQCDTNDTNICPRMQINLTVFQKHWCRTSKKSQPNVADEYKQILHVGKDDILICYLNFPNSFVLNSIKWYKDCKEIKEERFISKEKKLLVKNVSAEDRGNYACQAKLTYAEKQHTILNSISVDITERVGNGRRIPKIMYPKNNSIEVKPGSTLIVDCNITDSRDNTNPRCWRVNNTLVDNYYSESKRVQEGIENHTIFPEHIFYTVNITFLEVKMEDYGHPFTCHAGVSAAYFILKLPVPDFQAYLIGGLLVLTGMVASAVWIYSIFKIDIVLWYRSTFHGVGTTEDGKLYDAYVLYPKPQRESQSHDVDTFVLKIMPEVLEKQCGYKLFIFGRDEFPGQAVVSVIDENIKLCRRLIIIIVPEALSLDLLRNMSEEQIAVYNALIQDGIKVILIELGKMKDYTALPESLQYIRQKHGAIQWSGDFTEQSQCAKTKFWKKVRYRMPPKRWPPSSPVQLLKHTPCDLTADLAWGRGGKHALTGL</sequence>
<evidence type="ECO:0000256" key="13">
    <source>
        <dbReference type="ARBA" id="ARBA00023198"/>
    </source>
</evidence>
<keyword evidence="14" id="KW-0393">Immunoglobulin domain</keyword>
<dbReference type="InterPro" id="IPR015621">
    <property type="entry name" value="IL-1_rcpt_fam"/>
</dbReference>
<dbReference type="PRINTS" id="PR01536">
    <property type="entry name" value="INTRLKN1R12F"/>
</dbReference>
<dbReference type="FunFam" id="2.60.40.10:FF:001096">
    <property type="entry name" value="Interleukin 1 receptor like 2"/>
    <property type="match status" value="1"/>
</dbReference>
<dbReference type="Proteomes" id="UP000694570">
    <property type="component" value="Unplaced"/>
</dbReference>
<dbReference type="Gene3D" id="3.40.50.10140">
    <property type="entry name" value="Toll/interleukin-1 receptor homology (TIR) domain"/>
    <property type="match status" value="1"/>
</dbReference>
<evidence type="ECO:0000256" key="7">
    <source>
        <dbReference type="ARBA" id="ARBA00022989"/>
    </source>
</evidence>
<dbReference type="Ensembl" id="ENSSSCT00030097014.1">
    <property type="protein sequence ID" value="ENSSSCP00030044717.1"/>
    <property type="gene ID" value="ENSSSCG00030069328.1"/>
</dbReference>
<keyword evidence="10" id="KW-1015">Disulfide bond</keyword>
<evidence type="ECO:0000256" key="12">
    <source>
        <dbReference type="ARBA" id="ARBA00023180"/>
    </source>
</evidence>
<dbReference type="SUPFAM" id="SSF48726">
    <property type="entry name" value="Immunoglobulin"/>
    <property type="match status" value="2"/>
</dbReference>
<dbReference type="FunFam" id="3.40.50.10140:FF:000002">
    <property type="entry name" value="Interleukin 1 receptor accessory protein"/>
    <property type="match status" value="1"/>
</dbReference>
<keyword evidence="11" id="KW-0675">Receptor</keyword>
<evidence type="ECO:0000256" key="19">
    <source>
        <dbReference type="SAM" id="Phobius"/>
    </source>
</evidence>
<comment type="similarity">
    <text evidence="2">Belongs to the interleukin-1 receptor family.</text>
</comment>
<name>A0A8D0Y4P5_PIG</name>
<comment type="subunit">
    <text evidence="15">Interacts with IL1RAP; the association is enhanced by IL36B indicative for an functional signaling complex and inhibited by IL36RN.</text>
</comment>